<dbReference type="AlphaFoldDB" id="A0A9D5BAG2"/>
<dbReference type="Pfam" id="PF25086">
    <property type="entry name" value="DUF7803"/>
    <property type="match status" value="1"/>
</dbReference>
<keyword evidence="4" id="KW-1185">Reference proteome</keyword>
<dbReference type="Proteomes" id="UP001058974">
    <property type="component" value="Chromosome 2"/>
</dbReference>
<dbReference type="Gramene" id="Psat02G0283700-T1">
    <property type="protein sequence ID" value="KAI5436490.1"/>
    <property type="gene ID" value="KIW84_022837"/>
</dbReference>
<dbReference type="PANTHER" id="PTHR36047:SF1">
    <property type="entry name" value="OS01G0191000 PROTEIN"/>
    <property type="match status" value="1"/>
</dbReference>
<dbReference type="Pfam" id="PF10536">
    <property type="entry name" value="PMD"/>
    <property type="match status" value="1"/>
</dbReference>
<protein>
    <recommendedName>
        <fullName evidence="5">Aminotransferase-like plant mobile domain-containing protein</fullName>
    </recommendedName>
</protein>
<feature type="domain" description="DUF7803" evidence="2">
    <location>
        <begin position="113"/>
        <end position="257"/>
    </location>
</feature>
<evidence type="ECO:0000259" key="1">
    <source>
        <dbReference type="Pfam" id="PF10536"/>
    </source>
</evidence>
<name>A0A9D5BAG2_PEA</name>
<sequence>MVNELLKTTQGVPPGVTTTALPPNEVVLKVEAMKSLAYDESKGPERKNVTVPLPRGSQTIHLQAVALPIPKFLNISSLISYGCSYLGFLVSYTSQFSFNQATPIQPSSSHSHLDFDSQPTMEETILVGDDLMMGPPSPIVPPEIASHVLQGVDLCDGILRNLFLCLQINDIEPFCQDEIALYKQCAERRDKEIRNRLQDSEFKLGSSLPLDAAKERTTQLEGEVTSLERRSILASGVEGIEGFRQRWSLHGRLTDSNIAIKLHTLSTYCKLLLSTMLVGILNMVRRRGADGRIPVRTLDRGASSSAAAAEPTGYPGGPYDTSLLVKYEHHVARHIWFGEERGPKKELKVAGHGLKLNSRVPLALPPQMESWVSRSGLASLQRTSLNKIDTNLVSAFMERWHLETSSFHMSFGEMSITLDDVACLLHLPIRGIFWSPQDVTEELAVELAVDYLGVSQGQAQSHVRSCRGSYYKLEWLYDIFVHHRAASSWAYATRAYLLMLVGSTIFADKTFTLVEARYLLLFRDLDGCSGYSWGAAALVTLYRYLGDASMYSCKQLGGYPTLLQCWIHEYFPTVGKRGENWNPAGNYGLPRAMRWSYRQGVLKVDDLRPILDELTPTDVIWRPFEDHRAWRVFDEICLYRACLKWGETVVPYLPDRCLRQFGYRQYVPSPPLDCMMATNIDVDWISYHQSVVDVIGSSSVATTPSEVVDGYLEWYYRVSHPRLVPPHRDAPREVPVPVYDAGPSDPDWARVSTLIRRYLRQVNAEEEDPQFSDLFEALHISRSH</sequence>
<organism evidence="3 4">
    <name type="scientific">Pisum sativum</name>
    <name type="common">Garden pea</name>
    <name type="synonym">Lathyrus oleraceus</name>
    <dbReference type="NCBI Taxonomy" id="3888"/>
    <lineage>
        <taxon>Eukaryota</taxon>
        <taxon>Viridiplantae</taxon>
        <taxon>Streptophyta</taxon>
        <taxon>Embryophyta</taxon>
        <taxon>Tracheophyta</taxon>
        <taxon>Spermatophyta</taxon>
        <taxon>Magnoliopsida</taxon>
        <taxon>eudicotyledons</taxon>
        <taxon>Gunneridae</taxon>
        <taxon>Pentapetalae</taxon>
        <taxon>rosids</taxon>
        <taxon>fabids</taxon>
        <taxon>Fabales</taxon>
        <taxon>Fabaceae</taxon>
        <taxon>Papilionoideae</taxon>
        <taxon>50 kb inversion clade</taxon>
        <taxon>NPAAA clade</taxon>
        <taxon>Hologalegina</taxon>
        <taxon>IRL clade</taxon>
        <taxon>Fabeae</taxon>
        <taxon>Lathyrus</taxon>
    </lineage>
</organism>
<dbReference type="InterPro" id="IPR056705">
    <property type="entry name" value="DUF7803"/>
</dbReference>
<evidence type="ECO:0000313" key="4">
    <source>
        <dbReference type="Proteomes" id="UP001058974"/>
    </source>
</evidence>
<dbReference type="PANTHER" id="PTHR36047">
    <property type="entry name" value="OS01G0191000 PROTEIN"/>
    <property type="match status" value="1"/>
</dbReference>
<gene>
    <name evidence="3" type="ORF">KIW84_022837</name>
</gene>
<comment type="caution">
    <text evidence="3">The sequence shown here is derived from an EMBL/GenBank/DDBJ whole genome shotgun (WGS) entry which is preliminary data.</text>
</comment>
<evidence type="ECO:0000259" key="2">
    <source>
        <dbReference type="Pfam" id="PF25086"/>
    </source>
</evidence>
<feature type="domain" description="Aminotransferase-like plant mobile" evidence="1">
    <location>
        <begin position="376"/>
        <end position="715"/>
    </location>
</feature>
<evidence type="ECO:0000313" key="3">
    <source>
        <dbReference type="EMBL" id="KAI5436490.1"/>
    </source>
</evidence>
<evidence type="ECO:0008006" key="5">
    <source>
        <dbReference type="Google" id="ProtNLM"/>
    </source>
</evidence>
<dbReference type="EMBL" id="JAMSHJ010000002">
    <property type="protein sequence ID" value="KAI5436490.1"/>
    <property type="molecule type" value="Genomic_DNA"/>
</dbReference>
<proteinExistence type="predicted"/>
<accession>A0A9D5BAG2</accession>
<dbReference type="InterPro" id="IPR019557">
    <property type="entry name" value="AminoTfrase-like_pln_mobile"/>
</dbReference>
<reference evidence="3 4" key="1">
    <citation type="journal article" date="2022" name="Nat. Genet.">
        <title>Improved pea reference genome and pan-genome highlight genomic features and evolutionary characteristics.</title>
        <authorList>
            <person name="Yang T."/>
            <person name="Liu R."/>
            <person name="Luo Y."/>
            <person name="Hu S."/>
            <person name="Wang D."/>
            <person name="Wang C."/>
            <person name="Pandey M.K."/>
            <person name="Ge S."/>
            <person name="Xu Q."/>
            <person name="Li N."/>
            <person name="Li G."/>
            <person name="Huang Y."/>
            <person name="Saxena R.K."/>
            <person name="Ji Y."/>
            <person name="Li M."/>
            <person name="Yan X."/>
            <person name="He Y."/>
            <person name="Liu Y."/>
            <person name="Wang X."/>
            <person name="Xiang C."/>
            <person name="Varshney R.K."/>
            <person name="Ding H."/>
            <person name="Gao S."/>
            <person name="Zong X."/>
        </authorList>
    </citation>
    <scope>NUCLEOTIDE SEQUENCE [LARGE SCALE GENOMIC DNA]</scope>
    <source>
        <strain evidence="3 4">cv. Zhongwan 6</strain>
    </source>
</reference>